<dbReference type="InterPro" id="IPR008962">
    <property type="entry name" value="PapD-like_sf"/>
</dbReference>
<dbReference type="InterPro" id="IPR050643">
    <property type="entry name" value="Periplasmic_pilus_chap"/>
</dbReference>
<protein>
    <submittedName>
        <fullName evidence="3">Putative chaperone protein</fullName>
    </submittedName>
</protein>
<name>A0A0T9TF51_YERAE</name>
<feature type="chain" id="PRO_5006697710" evidence="1">
    <location>
        <begin position="24"/>
        <end position="57"/>
    </location>
</feature>
<evidence type="ECO:0000256" key="1">
    <source>
        <dbReference type="SAM" id="SignalP"/>
    </source>
</evidence>
<dbReference type="EMBL" id="CQEM01000003">
    <property type="protein sequence ID" value="CNK79192.1"/>
    <property type="molecule type" value="Genomic_DNA"/>
</dbReference>
<dbReference type="Pfam" id="PF00345">
    <property type="entry name" value="PapD_N"/>
    <property type="match status" value="1"/>
</dbReference>
<keyword evidence="1" id="KW-0732">Signal</keyword>
<sequence length="57" mass="6275">MRRIFVTAFTLLTLLVATTVAHAEVMIGGTRVIYDEKQREAVVKVSNTGDMPVLLQA</sequence>
<evidence type="ECO:0000259" key="2">
    <source>
        <dbReference type="Pfam" id="PF00345"/>
    </source>
</evidence>
<dbReference type="Proteomes" id="UP000040088">
    <property type="component" value="Unassembled WGS sequence"/>
</dbReference>
<dbReference type="InterPro" id="IPR016147">
    <property type="entry name" value="Pili_assmbl_chaperone_N"/>
</dbReference>
<evidence type="ECO:0000313" key="4">
    <source>
        <dbReference type="Proteomes" id="UP000040088"/>
    </source>
</evidence>
<dbReference type="Gene3D" id="2.60.40.10">
    <property type="entry name" value="Immunoglobulins"/>
    <property type="match status" value="1"/>
</dbReference>
<dbReference type="GO" id="GO:0030288">
    <property type="term" value="C:outer membrane-bounded periplasmic space"/>
    <property type="evidence" value="ECO:0007669"/>
    <property type="project" value="InterPro"/>
</dbReference>
<dbReference type="PANTHER" id="PTHR30251">
    <property type="entry name" value="PILUS ASSEMBLY CHAPERONE"/>
    <property type="match status" value="1"/>
</dbReference>
<feature type="signal peptide" evidence="1">
    <location>
        <begin position="1"/>
        <end position="23"/>
    </location>
</feature>
<dbReference type="PANTHER" id="PTHR30251:SF2">
    <property type="entry name" value="FIMBRIAL CHAPERONE YADV-RELATED"/>
    <property type="match status" value="1"/>
</dbReference>
<feature type="domain" description="Pili assembly chaperone N-terminal" evidence="2">
    <location>
        <begin position="25"/>
        <end position="57"/>
    </location>
</feature>
<evidence type="ECO:0000313" key="3">
    <source>
        <dbReference type="EMBL" id="CNK79192.1"/>
    </source>
</evidence>
<proteinExistence type="predicted"/>
<gene>
    <name evidence="3" type="ORF">ERS008460_00895</name>
</gene>
<dbReference type="SUPFAM" id="SSF49354">
    <property type="entry name" value="PapD-like"/>
    <property type="match status" value="1"/>
</dbReference>
<dbReference type="AlphaFoldDB" id="A0A0T9TF51"/>
<organism evidence="3 4">
    <name type="scientific">Yersinia aleksiciae</name>
    <dbReference type="NCBI Taxonomy" id="263819"/>
    <lineage>
        <taxon>Bacteria</taxon>
        <taxon>Pseudomonadati</taxon>
        <taxon>Pseudomonadota</taxon>
        <taxon>Gammaproteobacteria</taxon>
        <taxon>Enterobacterales</taxon>
        <taxon>Yersiniaceae</taxon>
        <taxon>Yersinia</taxon>
    </lineage>
</organism>
<dbReference type="InterPro" id="IPR013783">
    <property type="entry name" value="Ig-like_fold"/>
</dbReference>
<accession>A0A0T9TF51</accession>
<dbReference type="GO" id="GO:0071555">
    <property type="term" value="P:cell wall organization"/>
    <property type="evidence" value="ECO:0007669"/>
    <property type="project" value="InterPro"/>
</dbReference>
<reference evidence="4" key="1">
    <citation type="submission" date="2015-03" db="EMBL/GenBank/DDBJ databases">
        <authorList>
            <consortium name="Pathogen Informatics"/>
        </authorList>
    </citation>
    <scope>NUCLEOTIDE SEQUENCE [LARGE SCALE GENOMIC DNA]</scope>
    <source>
        <strain evidence="4">IP27925</strain>
    </source>
</reference>